<gene>
    <name evidence="6" type="ORF">IAA89_05550</name>
</gene>
<dbReference type="InterPro" id="IPR039566">
    <property type="entry name" value="CvfB_S1_st"/>
</dbReference>
<reference evidence="6" key="1">
    <citation type="submission" date="2020-10" db="EMBL/GenBank/DDBJ databases">
        <authorList>
            <person name="Gilroy R."/>
        </authorList>
    </citation>
    <scope>NUCLEOTIDE SEQUENCE</scope>
    <source>
        <strain evidence="6">C6-149</strain>
    </source>
</reference>
<dbReference type="Gene3D" id="2.40.50.330">
    <property type="match status" value="1"/>
</dbReference>
<keyword evidence="6" id="KW-0238">DNA-binding</keyword>
<dbReference type="Pfam" id="PF13509">
    <property type="entry name" value="S1_2"/>
    <property type="match status" value="1"/>
</dbReference>
<reference evidence="6" key="2">
    <citation type="journal article" date="2021" name="PeerJ">
        <title>Extensive microbial diversity within the chicken gut microbiome revealed by metagenomics and culture.</title>
        <authorList>
            <person name="Gilroy R."/>
            <person name="Ravi A."/>
            <person name="Getino M."/>
            <person name="Pursley I."/>
            <person name="Horton D.L."/>
            <person name="Alikhan N.F."/>
            <person name="Baker D."/>
            <person name="Gharbi K."/>
            <person name="Hall N."/>
            <person name="Watson M."/>
            <person name="Adriaenssens E.M."/>
            <person name="Foster-Nyarko E."/>
            <person name="Jarju S."/>
            <person name="Secka A."/>
            <person name="Antonio M."/>
            <person name="Oren A."/>
            <person name="Chaudhuri R.R."/>
            <person name="La Ragione R."/>
            <person name="Hildebrand F."/>
            <person name="Pallen M.J."/>
        </authorList>
    </citation>
    <scope>NUCLEOTIDE SEQUENCE</scope>
    <source>
        <strain evidence="6">C6-149</strain>
    </source>
</reference>
<dbReference type="Pfam" id="PF21543">
    <property type="entry name" value="CvfB_2nd"/>
    <property type="match status" value="1"/>
</dbReference>
<accession>A0A9D9E640</accession>
<dbReference type="Gene3D" id="1.10.10.10">
    <property type="entry name" value="Winged helix-like DNA-binding domain superfamily/Winged helix DNA-binding domain"/>
    <property type="match status" value="1"/>
</dbReference>
<feature type="domain" description="Conserved virulence factor B-like winged helix" evidence="3">
    <location>
        <begin position="228"/>
        <end position="284"/>
    </location>
</feature>
<comment type="caution">
    <text evidence="6">The sequence shown here is derived from an EMBL/GenBank/DDBJ whole genome shotgun (WGS) entry which is preliminary data.</text>
</comment>
<dbReference type="InterPro" id="IPR048587">
    <property type="entry name" value="CvfB_S1_3rd"/>
</dbReference>
<dbReference type="Pfam" id="PF17783">
    <property type="entry name" value="WHD_CvfB"/>
    <property type="match status" value="1"/>
</dbReference>
<dbReference type="Pfam" id="PF21191">
    <property type="entry name" value="CvfB_1st"/>
    <property type="match status" value="1"/>
</dbReference>
<sequence length="298" mass="33793">MHDLLGKVIDTKVIDQNDNYYVVQANGYSFLFDKSEADHQLGIGAHIRGFAYQNNNGKFQVTTNIPNVLRGSYAWGTVVGNAHNVGIFINIGIKNKDFVLSIDELPNEKRLWPQKNDQLLVSLCIDKTNRLWCHLANEDIFRSISRKASSDMHNQNISATVYKTKLYGSLVLTNQYYLGFIHASERNKEPRLGEQVNGRVIGVRDDGTLNLSLRKRGYESINDDAIQIMMALDHADEYTLNFSDKSDPSLIKAYFGISKGQFKRAIGRLLKLRYIVQENGHIRLTGQGQQAANERKIQ</sequence>
<dbReference type="PANTHER" id="PTHR37296">
    <property type="entry name" value="CONSERVED VIRULENCE FACTOR B"/>
    <property type="match status" value="1"/>
</dbReference>
<comment type="similarity">
    <text evidence="1">Belongs to the CvfB family.</text>
</comment>
<dbReference type="EMBL" id="JADIMP010000089">
    <property type="protein sequence ID" value="MBO8441876.1"/>
    <property type="molecule type" value="Genomic_DNA"/>
</dbReference>
<protein>
    <submittedName>
        <fullName evidence="6">DNA-binding protein</fullName>
    </submittedName>
</protein>
<evidence type="ECO:0000313" key="7">
    <source>
        <dbReference type="Proteomes" id="UP000823614"/>
    </source>
</evidence>
<dbReference type="Gene3D" id="2.40.50.140">
    <property type="entry name" value="Nucleic acid-binding proteins"/>
    <property type="match status" value="2"/>
</dbReference>
<dbReference type="PIRSF" id="PIRSF012524">
    <property type="entry name" value="YitL_S1"/>
    <property type="match status" value="1"/>
</dbReference>
<evidence type="ECO:0000259" key="5">
    <source>
        <dbReference type="Pfam" id="PF21543"/>
    </source>
</evidence>
<dbReference type="InterPro" id="IPR014464">
    <property type="entry name" value="CvfB_fam"/>
</dbReference>
<evidence type="ECO:0000256" key="1">
    <source>
        <dbReference type="PIRNR" id="PIRNR012524"/>
    </source>
</evidence>
<dbReference type="AlphaFoldDB" id="A0A9D9E640"/>
<feature type="domain" description="Conserved virulence factor B third S1" evidence="5">
    <location>
        <begin position="141"/>
        <end position="214"/>
    </location>
</feature>
<dbReference type="GO" id="GO:0003677">
    <property type="term" value="F:DNA binding"/>
    <property type="evidence" value="ECO:0007669"/>
    <property type="project" value="UniProtKB-KW"/>
</dbReference>
<proteinExistence type="inferred from homology"/>
<evidence type="ECO:0000259" key="4">
    <source>
        <dbReference type="Pfam" id="PF21191"/>
    </source>
</evidence>
<feature type="domain" description="Conserved virulence factor B first S1" evidence="2">
    <location>
        <begin position="5"/>
        <end position="63"/>
    </location>
</feature>
<dbReference type="InterPro" id="IPR012340">
    <property type="entry name" value="NA-bd_OB-fold"/>
</dbReference>
<dbReference type="PANTHER" id="PTHR37296:SF1">
    <property type="entry name" value="CONSERVED VIRULENCE FACTOR B"/>
    <property type="match status" value="1"/>
</dbReference>
<dbReference type="Proteomes" id="UP000823614">
    <property type="component" value="Unassembled WGS sequence"/>
</dbReference>
<evidence type="ECO:0000259" key="3">
    <source>
        <dbReference type="Pfam" id="PF17783"/>
    </source>
</evidence>
<dbReference type="InterPro" id="IPR048588">
    <property type="entry name" value="CvfB_S1_2nd"/>
</dbReference>
<evidence type="ECO:0000313" key="6">
    <source>
        <dbReference type="EMBL" id="MBO8441876.1"/>
    </source>
</evidence>
<organism evidence="6 7">
    <name type="scientific">Candidatus Gallilactobacillus intestinavium</name>
    <dbReference type="NCBI Taxonomy" id="2840838"/>
    <lineage>
        <taxon>Bacteria</taxon>
        <taxon>Bacillati</taxon>
        <taxon>Bacillota</taxon>
        <taxon>Bacilli</taxon>
        <taxon>Lactobacillales</taxon>
        <taxon>Lactobacillaceae</taxon>
        <taxon>Lactobacillaceae incertae sedis</taxon>
        <taxon>Candidatus Gallilactobacillus</taxon>
    </lineage>
</organism>
<dbReference type="InterPro" id="IPR036388">
    <property type="entry name" value="WH-like_DNA-bd_sf"/>
</dbReference>
<evidence type="ECO:0000259" key="2">
    <source>
        <dbReference type="Pfam" id="PF13509"/>
    </source>
</evidence>
<name>A0A9D9E640_9LACO</name>
<dbReference type="SUPFAM" id="SSF50249">
    <property type="entry name" value="Nucleic acid-binding proteins"/>
    <property type="match status" value="1"/>
</dbReference>
<feature type="domain" description="Conserved virulence factor B second S1" evidence="4">
    <location>
        <begin position="73"/>
        <end position="133"/>
    </location>
</feature>
<dbReference type="InterPro" id="IPR040764">
    <property type="entry name" value="CvfB_WH"/>
</dbReference>